<accession>A0A4D6X8K8</accession>
<evidence type="ECO:0000313" key="9">
    <source>
        <dbReference type="EMBL" id="QCI12966.1"/>
    </source>
</evidence>
<dbReference type="Proteomes" id="UP000298551">
    <property type="component" value="Chromosome"/>
</dbReference>
<keyword evidence="5 8" id="KW-1133">Transmembrane helix</keyword>
<dbReference type="OrthoDB" id="9809167at2"/>
<name>A0A4D6X8K8_PSEPU</name>
<dbReference type="GO" id="GO:0005886">
    <property type="term" value="C:plasma membrane"/>
    <property type="evidence" value="ECO:0007669"/>
    <property type="project" value="TreeGrafter"/>
</dbReference>
<dbReference type="EMBL" id="CP039371">
    <property type="protein sequence ID" value="QCI12966.1"/>
    <property type="molecule type" value="Genomic_DNA"/>
</dbReference>
<feature type="transmembrane region" description="Helical" evidence="8">
    <location>
        <begin position="50"/>
        <end position="70"/>
    </location>
</feature>
<comment type="subcellular location">
    <subcellularLocation>
        <location evidence="1">Membrane</location>
        <topology evidence="1">Multi-pass membrane protein</topology>
    </subcellularLocation>
</comment>
<feature type="transmembrane region" description="Helical" evidence="8">
    <location>
        <begin position="426"/>
        <end position="442"/>
    </location>
</feature>
<dbReference type="PANTHER" id="PTHR31806">
    <property type="entry name" value="PURINE-CYTOSINE PERMEASE FCY2-RELATED"/>
    <property type="match status" value="1"/>
</dbReference>
<feature type="transmembrane region" description="Helical" evidence="8">
    <location>
        <begin position="351"/>
        <end position="370"/>
    </location>
</feature>
<feature type="transmembrane region" description="Helical" evidence="8">
    <location>
        <begin position="132"/>
        <end position="151"/>
    </location>
</feature>
<feature type="transmembrane region" description="Helical" evidence="8">
    <location>
        <begin position="23"/>
        <end position="44"/>
    </location>
</feature>
<evidence type="ECO:0000256" key="1">
    <source>
        <dbReference type="ARBA" id="ARBA00004141"/>
    </source>
</evidence>
<proteinExistence type="inferred from homology"/>
<dbReference type="Pfam" id="PF02133">
    <property type="entry name" value="Transp_cyt_pur"/>
    <property type="match status" value="1"/>
</dbReference>
<dbReference type="PIRSF" id="PIRSF002744">
    <property type="entry name" value="Pur-cyt_permease"/>
    <property type="match status" value="1"/>
</dbReference>
<organism evidence="9 10">
    <name type="scientific">Pseudomonas putida</name>
    <name type="common">Arthrobacter siderocapsulatus</name>
    <dbReference type="NCBI Taxonomy" id="303"/>
    <lineage>
        <taxon>Bacteria</taxon>
        <taxon>Pseudomonadati</taxon>
        <taxon>Pseudomonadota</taxon>
        <taxon>Gammaproteobacteria</taxon>
        <taxon>Pseudomonadales</taxon>
        <taxon>Pseudomonadaceae</taxon>
        <taxon>Pseudomonas</taxon>
    </lineage>
</organism>
<gene>
    <name evidence="9" type="ORF">E6B08_17005</name>
</gene>
<feature type="transmembrane region" description="Helical" evidence="8">
    <location>
        <begin position="395"/>
        <end position="414"/>
    </location>
</feature>
<dbReference type="InterPro" id="IPR026030">
    <property type="entry name" value="Pur-cyt_permease_Fcy2/21/22"/>
</dbReference>
<evidence type="ECO:0000256" key="4">
    <source>
        <dbReference type="ARBA" id="ARBA00022692"/>
    </source>
</evidence>
<feature type="transmembrane region" description="Helical" evidence="8">
    <location>
        <begin position="195"/>
        <end position="214"/>
    </location>
</feature>
<evidence type="ECO:0000256" key="2">
    <source>
        <dbReference type="ARBA" id="ARBA00008974"/>
    </source>
</evidence>
<evidence type="ECO:0000256" key="7">
    <source>
        <dbReference type="PIRNR" id="PIRNR002744"/>
    </source>
</evidence>
<reference evidence="10" key="1">
    <citation type="submission" date="2019-04" db="EMBL/GenBank/DDBJ databases">
        <title>Genome sequence of Pseudomonas putida 1290, an auxin catabolizing strain.</title>
        <authorList>
            <person name="Laird T.S."/>
            <person name="Leveau J.H.J."/>
        </authorList>
    </citation>
    <scope>NUCLEOTIDE SEQUENCE [LARGE SCALE GENOMIC DNA]</scope>
    <source>
        <strain evidence="10">1290</strain>
    </source>
</reference>
<dbReference type="GO" id="GO:0022857">
    <property type="term" value="F:transmembrane transporter activity"/>
    <property type="evidence" value="ECO:0007669"/>
    <property type="project" value="InterPro"/>
</dbReference>
<feature type="transmembrane region" description="Helical" evidence="8">
    <location>
        <begin position="278"/>
        <end position="299"/>
    </location>
</feature>
<sequence>MKVETRSIEFVPHSERYGRPRRLFTVWFSSNLQVTALMIGTLGVAAGLSLLWTLLGLVIGALVGTVFMAAHSAQGPHLGVPQMIQSRAQFGVFGAAIPLLVMVTAAVLFMAASGVLMRDTLKTLLPVSDNQAIVMIGAATFLIGVVGYELIHRMGAWMTLLSTLVFGTALVLILVRARSLGSLQFSAGGFSMPVFNLVIAQAASWTLGYGPYVADYSRYLPADVRTRDTFWTTYFGCALGSLGMMALGALLAAVLPAALHLDPGAAIASLFGPWANTVLVVIVLGVVQYNVLCLYSAYMSSTTIYSGFATLRQVRPVTKAAVMAVLSVLACLIATRTQYHFDTFFADILIGQLYLLIPWSAINLVDYYLVQRGAYHIADLYDAQGRYGRWNGKTMLVYAVSVIGTVPFMQFSFFEGYVARLIGADVSWLAGLALAGVLYFMVKAPPALRRRASLANVEE</sequence>
<feature type="transmembrane region" description="Helical" evidence="8">
    <location>
        <begin position="90"/>
        <end position="112"/>
    </location>
</feature>
<dbReference type="Gene3D" id="1.10.4160.10">
    <property type="entry name" value="Hydantoin permease"/>
    <property type="match status" value="1"/>
</dbReference>
<evidence type="ECO:0000256" key="6">
    <source>
        <dbReference type="ARBA" id="ARBA00023136"/>
    </source>
</evidence>
<protein>
    <submittedName>
        <fullName evidence="9">Cytosine permease</fullName>
    </submittedName>
</protein>
<comment type="similarity">
    <text evidence="2 7">Belongs to the purine-cytosine permease (2.A.39) family.</text>
</comment>
<evidence type="ECO:0000256" key="5">
    <source>
        <dbReference type="ARBA" id="ARBA00022989"/>
    </source>
</evidence>
<keyword evidence="4 8" id="KW-0812">Transmembrane</keyword>
<feature type="transmembrane region" description="Helical" evidence="8">
    <location>
        <begin position="234"/>
        <end position="258"/>
    </location>
</feature>
<keyword evidence="6 7" id="KW-0472">Membrane</keyword>
<evidence type="ECO:0000313" key="10">
    <source>
        <dbReference type="Proteomes" id="UP000298551"/>
    </source>
</evidence>
<dbReference type="InterPro" id="IPR001248">
    <property type="entry name" value="Pur-cyt_permease"/>
</dbReference>
<dbReference type="RefSeq" id="WP_136915118.1">
    <property type="nucleotide sequence ID" value="NZ_CP039371.1"/>
</dbReference>
<evidence type="ECO:0000256" key="3">
    <source>
        <dbReference type="ARBA" id="ARBA00022448"/>
    </source>
</evidence>
<evidence type="ECO:0000256" key="8">
    <source>
        <dbReference type="SAM" id="Phobius"/>
    </source>
</evidence>
<dbReference type="AlphaFoldDB" id="A0A4D6X8K8"/>
<feature type="transmembrane region" description="Helical" evidence="8">
    <location>
        <begin position="320"/>
        <end position="339"/>
    </location>
</feature>
<keyword evidence="3 7" id="KW-0813">Transport</keyword>
<dbReference type="PANTHER" id="PTHR31806:SF1">
    <property type="entry name" value="PURINE-CYTOSINE PERMEASE FCY2-RELATED"/>
    <property type="match status" value="1"/>
</dbReference>
<feature type="transmembrane region" description="Helical" evidence="8">
    <location>
        <begin position="158"/>
        <end position="175"/>
    </location>
</feature>